<protein>
    <submittedName>
        <fullName evidence="1">Uncharacterized protein</fullName>
    </submittedName>
</protein>
<dbReference type="HOGENOM" id="CLU_2403935_0_0_1"/>
<organism evidence="1 2">
    <name type="scientific">Theobroma cacao</name>
    <name type="common">Cacao</name>
    <name type="synonym">Cocoa</name>
    <dbReference type="NCBI Taxonomy" id="3641"/>
    <lineage>
        <taxon>Eukaryota</taxon>
        <taxon>Viridiplantae</taxon>
        <taxon>Streptophyta</taxon>
        <taxon>Embryophyta</taxon>
        <taxon>Tracheophyta</taxon>
        <taxon>Spermatophyta</taxon>
        <taxon>Magnoliopsida</taxon>
        <taxon>eudicotyledons</taxon>
        <taxon>Gunneridae</taxon>
        <taxon>Pentapetalae</taxon>
        <taxon>rosids</taxon>
        <taxon>malvids</taxon>
        <taxon>Malvales</taxon>
        <taxon>Malvaceae</taxon>
        <taxon>Byttnerioideae</taxon>
        <taxon>Theobroma</taxon>
    </lineage>
</organism>
<proteinExistence type="predicted"/>
<dbReference type="InParanoid" id="A0A061E2Q9"/>
<name>A0A061E2Q9_THECC</name>
<dbReference type="AlphaFoldDB" id="A0A061E2Q9"/>
<accession>A0A061E2Q9</accession>
<dbReference type="EMBL" id="CM001880">
    <property type="protein sequence ID" value="EOX98616.1"/>
    <property type="molecule type" value="Genomic_DNA"/>
</dbReference>
<dbReference type="Gramene" id="EOX98616">
    <property type="protein sequence ID" value="EOX98616"/>
    <property type="gene ID" value="TCM_007327"/>
</dbReference>
<evidence type="ECO:0000313" key="1">
    <source>
        <dbReference type="EMBL" id="EOX98616.1"/>
    </source>
</evidence>
<sequence length="93" mass="10640">MVLIEKKYICKDELMGSIVFHDQYQRLGSNQTETTFDIPSDLQHAGNETVVYISLQPAASWCNFFTPKVLLLHLVGDRINQLLLEAKDEENTI</sequence>
<reference evidence="1 2" key="1">
    <citation type="journal article" date="2013" name="Genome Biol.">
        <title>The genome sequence of the most widely cultivated cacao type and its use to identify candidate genes regulating pod color.</title>
        <authorList>
            <person name="Motamayor J.C."/>
            <person name="Mockaitis K."/>
            <person name="Schmutz J."/>
            <person name="Haiminen N."/>
            <person name="Iii D.L."/>
            <person name="Cornejo O."/>
            <person name="Findley S.D."/>
            <person name="Zheng P."/>
            <person name="Utro F."/>
            <person name="Royaert S."/>
            <person name="Saski C."/>
            <person name="Jenkins J."/>
            <person name="Podicheti R."/>
            <person name="Zhao M."/>
            <person name="Scheffler B.E."/>
            <person name="Stack J.C."/>
            <person name="Feltus F.A."/>
            <person name="Mustiga G.M."/>
            <person name="Amores F."/>
            <person name="Phillips W."/>
            <person name="Marelli J.P."/>
            <person name="May G.D."/>
            <person name="Shapiro H."/>
            <person name="Ma J."/>
            <person name="Bustamante C.D."/>
            <person name="Schnell R.J."/>
            <person name="Main D."/>
            <person name="Gilbert D."/>
            <person name="Parida L."/>
            <person name="Kuhn D.N."/>
        </authorList>
    </citation>
    <scope>NUCLEOTIDE SEQUENCE [LARGE SCALE GENOMIC DNA]</scope>
    <source>
        <strain evidence="2">cv. Matina 1-6</strain>
    </source>
</reference>
<evidence type="ECO:0000313" key="2">
    <source>
        <dbReference type="Proteomes" id="UP000026915"/>
    </source>
</evidence>
<gene>
    <name evidence="1" type="ORF">TCM_007327</name>
</gene>
<keyword evidence="2" id="KW-1185">Reference proteome</keyword>
<dbReference type="Proteomes" id="UP000026915">
    <property type="component" value="Chromosome 2"/>
</dbReference>